<evidence type="ECO:0000256" key="3">
    <source>
        <dbReference type="ARBA" id="ARBA00022884"/>
    </source>
</evidence>
<evidence type="ECO:0000313" key="11">
    <source>
        <dbReference type="EMBL" id="PIP04514.1"/>
    </source>
</evidence>
<dbReference type="InterPro" id="IPR005704">
    <property type="entry name" value="Ribosomal_uS3_bac-typ"/>
</dbReference>
<gene>
    <name evidence="8" type="primary">rpsC</name>
    <name evidence="11" type="ORF">COX53_02175</name>
</gene>
<dbReference type="InterPro" id="IPR004044">
    <property type="entry name" value="KH_dom_type_2"/>
</dbReference>
<dbReference type="AlphaFoldDB" id="A0A2G9XC27"/>
<dbReference type="FunFam" id="3.30.300.20:FF:000001">
    <property type="entry name" value="30S ribosomal protein S3"/>
    <property type="match status" value="1"/>
</dbReference>
<dbReference type="GO" id="GO:0019843">
    <property type="term" value="F:rRNA binding"/>
    <property type="evidence" value="ECO:0007669"/>
    <property type="project" value="UniProtKB-UniRule"/>
</dbReference>
<dbReference type="InterPro" id="IPR036419">
    <property type="entry name" value="Ribosomal_S3_C_sf"/>
</dbReference>
<dbReference type="Gene3D" id="3.30.1140.32">
    <property type="entry name" value="Ribosomal protein S3, C-terminal domain"/>
    <property type="match status" value="1"/>
</dbReference>
<dbReference type="EMBL" id="PCQY01000027">
    <property type="protein sequence ID" value="PIP04514.1"/>
    <property type="molecule type" value="Genomic_DNA"/>
</dbReference>
<dbReference type="HAMAP" id="MF_01309_B">
    <property type="entry name" value="Ribosomal_uS3_B"/>
    <property type="match status" value="1"/>
</dbReference>
<dbReference type="GO" id="GO:0003729">
    <property type="term" value="F:mRNA binding"/>
    <property type="evidence" value="ECO:0007669"/>
    <property type="project" value="UniProtKB-UniRule"/>
</dbReference>
<comment type="function">
    <text evidence="6 8">Binds the lower part of the 30S subunit head. Binds mRNA in the 70S ribosome, positioning it for translation.</text>
</comment>
<dbReference type="NCBIfam" id="TIGR01009">
    <property type="entry name" value="rpsC_bact"/>
    <property type="match status" value="1"/>
</dbReference>
<protein>
    <recommendedName>
        <fullName evidence="7 8">Small ribosomal subunit protein uS3</fullName>
    </recommendedName>
</protein>
<dbReference type="Proteomes" id="UP000231388">
    <property type="component" value="Unassembled WGS sequence"/>
</dbReference>
<dbReference type="InterPro" id="IPR009019">
    <property type="entry name" value="KH_sf_prok-type"/>
</dbReference>
<dbReference type="GO" id="GO:0006412">
    <property type="term" value="P:translation"/>
    <property type="evidence" value="ECO:0007669"/>
    <property type="project" value="UniProtKB-UniRule"/>
</dbReference>
<dbReference type="CDD" id="cd02412">
    <property type="entry name" value="KH-II_30S_S3"/>
    <property type="match status" value="1"/>
</dbReference>
<evidence type="ECO:0000256" key="4">
    <source>
        <dbReference type="ARBA" id="ARBA00022980"/>
    </source>
</evidence>
<comment type="subunit">
    <text evidence="8">Part of the 30S ribosomal subunit. Forms a tight complex with proteins S10 and S14.</text>
</comment>
<dbReference type="InterPro" id="IPR015946">
    <property type="entry name" value="KH_dom-like_a/b"/>
</dbReference>
<feature type="domain" description="KH type-2" evidence="10">
    <location>
        <begin position="39"/>
        <end position="107"/>
    </location>
</feature>
<dbReference type="SUPFAM" id="SSF54814">
    <property type="entry name" value="Prokaryotic type KH domain (KH-domain type II)"/>
    <property type="match status" value="1"/>
</dbReference>
<sequence>MGNKVHPEGFRIGVTKDWKTHWYAEGRERINNVLEDRKIRLFLKDKLSLAGISKIEIERSISALKVTIFVSRPGVVIGRGGSGTTTLRDELSKITKSKVELSVETVKDYETSAILMAGGICRQIEKRFPYKRAMVGAVEKAMDKGAKGIKITCSGVLSGPSSIGRTETIVRGSVPLQTLRADIDYSQKAAFTTYGNIGVKVWIYKGEVKGKLK</sequence>
<evidence type="ECO:0000313" key="12">
    <source>
        <dbReference type="Proteomes" id="UP000231388"/>
    </source>
</evidence>
<dbReference type="InterPro" id="IPR057258">
    <property type="entry name" value="Ribosomal_uS3"/>
</dbReference>
<evidence type="ECO:0000256" key="6">
    <source>
        <dbReference type="ARBA" id="ARBA00024998"/>
    </source>
</evidence>
<evidence type="ECO:0000256" key="5">
    <source>
        <dbReference type="ARBA" id="ARBA00023274"/>
    </source>
</evidence>
<dbReference type="Pfam" id="PF07650">
    <property type="entry name" value="KH_2"/>
    <property type="match status" value="1"/>
</dbReference>
<dbReference type="PANTHER" id="PTHR11760:SF19">
    <property type="entry name" value="SMALL RIBOSOMAL SUBUNIT PROTEIN US3C"/>
    <property type="match status" value="1"/>
</dbReference>
<dbReference type="Gene3D" id="3.30.300.20">
    <property type="match status" value="1"/>
</dbReference>
<proteinExistence type="inferred from homology"/>
<comment type="similarity">
    <text evidence="1 8 9">Belongs to the universal ribosomal protein uS3 family.</text>
</comment>
<dbReference type="InterPro" id="IPR018280">
    <property type="entry name" value="Ribosomal_uS3_CS"/>
</dbReference>
<evidence type="ECO:0000256" key="1">
    <source>
        <dbReference type="ARBA" id="ARBA00010761"/>
    </source>
</evidence>
<accession>A0A2G9XC27</accession>
<reference evidence="11 12" key="1">
    <citation type="submission" date="2017-09" db="EMBL/GenBank/DDBJ databases">
        <title>Depth-based differentiation of microbial function through sediment-hosted aquifers and enrichment of novel symbionts in the deep terrestrial subsurface.</title>
        <authorList>
            <person name="Probst A.J."/>
            <person name="Ladd B."/>
            <person name="Jarett J.K."/>
            <person name="Geller-Mcgrath D.E."/>
            <person name="Sieber C.M."/>
            <person name="Emerson J.B."/>
            <person name="Anantharaman K."/>
            <person name="Thomas B.C."/>
            <person name="Malmstrom R."/>
            <person name="Stieglmeier M."/>
            <person name="Klingl A."/>
            <person name="Woyke T."/>
            <person name="Ryan C.M."/>
            <person name="Banfield J.F."/>
        </authorList>
    </citation>
    <scope>NUCLEOTIDE SEQUENCE [LARGE SCALE GENOMIC DNA]</scope>
    <source>
        <strain evidence="11">CG23_combo_of_CG06-09_8_20_14_all_40_14</strain>
    </source>
</reference>
<evidence type="ECO:0000259" key="10">
    <source>
        <dbReference type="PROSITE" id="PS50823"/>
    </source>
</evidence>
<dbReference type="InterPro" id="IPR001351">
    <property type="entry name" value="Ribosomal_uS3_C"/>
</dbReference>
<evidence type="ECO:0000256" key="7">
    <source>
        <dbReference type="ARBA" id="ARBA00035257"/>
    </source>
</evidence>
<evidence type="ECO:0000256" key="8">
    <source>
        <dbReference type="HAMAP-Rule" id="MF_01309"/>
    </source>
</evidence>
<dbReference type="GO" id="GO:0022627">
    <property type="term" value="C:cytosolic small ribosomal subunit"/>
    <property type="evidence" value="ECO:0007669"/>
    <property type="project" value="TreeGrafter"/>
</dbReference>
<organism evidence="11 12">
    <name type="scientific">candidate division WWE3 bacterium CG23_combo_of_CG06-09_8_20_14_all_40_14</name>
    <dbReference type="NCBI Taxonomy" id="1975095"/>
    <lineage>
        <taxon>Bacteria</taxon>
        <taxon>Katanobacteria</taxon>
    </lineage>
</organism>
<keyword evidence="3 8" id="KW-0694">RNA-binding</keyword>
<dbReference type="GO" id="GO:0003735">
    <property type="term" value="F:structural constituent of ribosome"/>
    <property type="evidence" value="ECO:0007669"/>
    <property type="project" value="InterPro"/>
</dbReference>
<dbReference type="PROSITE" id="PS50823">
    <property type="entry name" value="KH_TYPE_2"/>
    <property type="match status" value="1"/>
</dbReference>
<evidence type="ECO:0000256" key="2">
    <source>
        <dbReference type="ARBA" id="ARBA00022730"/>
    </source>
</evidence>
<evidence type="ECO:0000256" key="9">
    <source>
        <dbReference type="RuleBase" id="RU003624"/>
    </source>
</evidence>
<keyword evidence="5 8" id="KW-0687">Ribonucleoprotein</keyword>
<name>A0A2G9XC27_UNCKA</name>
<dbReference type="PROSITE" id="PS00548">
    <property type="entry name" value="RIBOSOMAL_S3"/>
    <property type="match status" value="1"/>
</dbReference>
<keyword evidence="4 8" id="KW-0689">Ribosomal protein</keyword>
<comment type="caution">
    <text evidence="11">The sequence shown here is derived from an EMBL/GenBank/DDBJ whole genome shotgun (WGS) entry which is preliminary data.</text>
</comment>
<keyword evidence="2 8" id="KW-0699">rRNA-binding</keyword>
<dbReference type="PANTHER" id="PTHR11760">
    <property type="entry name" value="30S/40S RIBOSOMAL PROTEIN S3"/>
    <property type="match status" value="1"/>
</dbReference>
<dbReference type="SUPFAM" id="SSF54821">
    <property type="entry name" value="Ribosomal protein S3 C-terminal domain"/>
    <property type="match status" value="1"/>
</dbReference>
<dbReference type="Pfam" id="PF00189">
    <property type="entry name" value="Ribosomal_S3_C"/>
    <property type="match status" value="1"/>
</dbReference>